<dbReference type="InterPro" id="IPR008571">
    <property type="entry name" value="HerA-like"/>
</dbReference>
<keyword evidence="6" id="KW-0413">Isomerase</keyword>
<gene>
    <name evidence="10" type="ORF">LCGC14_1634770</name>
</gene>
<dbReference type="GO" id="GO:0005524">
    <property type="term" value="F:ATP binding"/>
    <property type="evidence" value="ECO:0007669"/>
    <property type="project" value="UniProtKB-KW"/>
</dbReference>
<dbReference type="EMBL" id="LAZR01013535">
    <property type="protein sequence ID" value="KKM21506.1"/>
    <property type="molecule type" value="Genomic_DNA"/>
</dbReference>
<dbReference type="SUPFAM" id="SSF52540">
    <property type="entry name" value="P-loop containing nucleoside triphosphate hydrolases"/>
    <property type="match status" value="1"/>
</dbReference>
<evidence type="ECO:0000259" key="9">
    <source>
        <dbReference type="Pfam" id="PF05872"/>
    </source>
</evidence>
<keyword evidence="3" id="KW-0347">Helicase</keyword>
<accession>A0A0F9I1N3</accession>
<evidence type="ECO:0000256" key="5">
    <source>
        <dbReference type="ARBA" id="ARBA00023125"/>
    </source>
</evidence>
<dbReference type="GO" id="GO:0016787">
    <property type="term" value="F:hydrolase activity"/>
    <property type="evidence" value="ECO:0007669"/>
    <property type="project" value="UniProtKB-KW"/>
</dbReference>
<name>A0A0F9I1N3_9ZZZZ</name>
<dbReference type="GO" id="GO:0003677">
    <property type="term" value="F:DNA binding"/>
    <property type="evidence" value="ECO:0007669"/>
    <property type="project" value="UniProtKB-KW"/>
</dbReference>
<keyword evidence="4" id="KW-0067">ATP-binding</keyword>
<reference evidence="10" key="1">
    <citation type="journal article" date="2015" name="Nature">
        <title>Complex archaea that bridge the gap between prokaryotes and eukaryotes.</title>
        <authorList>
            <person name="Spang A."/>
            <person name="Saw J.H."/>
            <person name="Jorgensen S.L."/>
            <person name="Zaremba-Niedzwiedzka K."/>
            <person name="Martijn J."/>
            <person name="Lind A.E."/>
            <person name="van Eijk R."/>
            <person name="Schleper C."/>
            <person name="Guy L."/>
            <person name="Ettema T.J."/>
        </authorList>
    </citation>
    <scope>NUCLEOTIDE SEQUENCE</scope>
</reference>
<evidence type="ECO:0000256" key="3">
    <source>
        <dbReference type="ARBA" id="ARBA00022806"/>
    </source>
</evidence>
<evidence type="ECO:0000313" key="10">
    <source>
        <dbReference type="EMBL" id="KKM21506.1"/>
    </source>
</evidence>
<feature type="region of interest" description="Disordered" evidence="7">
    <location>
        <begin position="522"/>
        <end position="571"/>
    </location>
</feature>
<keyword evidence="1" id="KW-0547">Nucleotide-binding</keyword>
<feature type="compositionally biased region" description="Basic and acidic residues" evidence="7">
    <location>
        <begin position="558"/>
        <end position="571"/>
    </location>
</feature>
<dbReference type="AlphaFoldDB" id="A0A0F9I1N3"/>
<evidence type="ECO:0000256" key="4">
    <source>
        <dbReference type="ARBA" id="ARBA00022840"/>
    </source>
</evidence>
<dbReference type="Pfam" id="PF05872">
    <property type="entry name" value="HerA_C"/>
    <property type="match status" value="1"/>
</dbReference>
<keyword evidence="5" id="KW-0238">DNA-binding</keyword>
<feature type="domain" description="Helicase HerA-like C-terminal" evidence="9">
    <location>
        <begin position="399"/>
        <end position="506"/>
    </location>
</feature>
<evidence type="ECO:0000259" key="8">
    <source>
        <dbReference type="Pfam" id="PF01935"/>
    </source>
</evidence>
<sequence>ASGIAIIDGQSYRVAQVGSFIRIPQGYHDLYGVISEVGAQATPDTLNDARERGNSWMTVQLVGEIVETSFERGISQYPGINDEVHLVTEQELSRIYGVQDEGQITIGRLAGAESIPVRIDLDRLVTRHSAVLGSTGSGKSTTISSLLRSVCNANGGKLCASARILLLDIHGEYGDALKPVAQVFRVNPSEDEQPLHIPYWALDTHTLLDFLMGPINEAAYTGVLDKIQAAKQSVAAGVAGVDVNALTINTPLPFSLKQLWADLVEPEYKTWSDKERTVPAIEDAKDAETLKPPRYKVAGAGSAAPYINQVGVLGIKRQLTQMRSRLLDRQYDFMLHPGDWEPDLNGKAVKDLPELLKSWFGHEKPITVLDLSGVPSQVLVRLIGGILSITYEAMFWGRNLPEGGRNRPELVVMEEAHRYLGKDSDNPARDMVQRIVKEGRKFGVGAMIVSQRPSEIDETILSQCGTLFALRLSNSADRGKVKAALPDSLSGLVDTLPVLRTGEAIIMGEAAKLPIRCRINLPPENGRPSSGDPIVSAAWSKPRDEENYQRLSAAWRSQDPKKDSKSKPEKA</sequence>
<evidence type="ECO:0000256" key="6">
    <source>
        <dbReference type="ARBA" id="ARBA00023235"/>
    </source>
</evidence>
<evidence type="ECO:0008006" key="11">
    <source>
        <dbReference type="Google" id="ProtNLM"/>
    </source>
</evidence>
<feature type="domain" description="Helicase HerA central" evidence="8">
    <location>
        <begin position="104"/>
        <end position="384"/>
    </location>
</feature>
<dbReference type="PANTHER" id="PTHR42957:SF1">
    <property type="entry name" value="HELICASE MJ1565-RELATED"/>
    <property type="match status" value="1"/>
</dbReference>
<dbReference type="Gene3D" id="3.40.50.300">
    <property type="entry name" value="P-loop containing nucleotide triphosphate hydrolases"/>
    <property type="match status" value="2"/>
</dbReference>
<dbReference type="InterPro" id="IPR002789">
    <property type="entry name" value="HerA_central"/>
</dbReference>
<evidence type="ECO:0000256" key="7">
    <source>
        <dbReference type="SAM" id="MobiDB-lite"/>
    </source>
</evidence>
<dbReference type="GO" id="GO:0004386">
    <property type="term" value="F:helicase activity"/>
    <property type="evidence" value="ECO:0007669"/>
    <property type="project" value="UniProtKB-KW"/>
</dbReference>
<proteinExistence type="predicted"/>
<evidence type="ECO:0000256" key="1">
    <source>
        <dbReference type="ARBA" id="ARBA00022741"/>
    </source>
</evidence>
<dbReference type="Pfam" id="PF01935">
    <property type="entry name" value="DUF87"/>
    <property type="match status" value="1"/>
</dbReference>
<dbReference type="InterPro" id="IPR027417">
    <property type="entry name" value="P-loop_NTPase"/>
</dbReference>
<protein>
    <recommendedName>
        <fullName evidence="11">Helicase HerA central domain-containing protein</fullName>
    </recommendedName>
</protein>
<comment type="caution">
    <text evidence="10">The sequence shown here is derived from an EMBL/GenBank/DDBJ whole genome shotgun (WGS) entry which is preliminary data.</text>
</comment>
<dbReference type="InterPro" id="IPR033186">
    <property type="entry name" value="HerA_C"/>
</dbReference>
<keyword evidence="2" id="KW-0378">Hydrolase</keyword>
<dbReference type="PANTHER" id="PTHR42957">
    <property type="entry name" value="HELICASE MJ1565-RELATED"/>
    <property type="match status" value="1"/>
</dbReference>
<organism evidence="10">
    <name type="scientific">marine sediment metagenome</name>
    <dbReference type="NCBI Taxonomy" id="412755"/>
    <lineage>
        <taxon>unclassified sequences</taxon>
        <taxon>metagenomes</taxon>
        <taxon>ecological metagenomes</taxon>
    </lineage>
</organism>
<evidence type="ECO:0000256" key="2">
    <source>
        <dbReference type="ARBA" id="ARBA00022801"/>
    </source>
</evidence>
<feature type="non-terminal residue" evidence="10">
    <location>
        <position position="1"/>
    </location>
</feature>